<dbReference type="InterPro" id="IPR026445">
    <property type="entry name" value="AlkhydPrxdase/COmuclacdeCOase"/>
</dbReference>
<dbReference type="PANTHER" id="PTHR33930:SF2">
    <property type="entry name" value="BLR3452 PROTEIN"/>
    <property type="match status" value="1"/>
</dbReference>
<name>A0A484HKC6_9BACT</name>
<gene>
    <name evidence="2" type="ORF">EPICR_150048</name>
</gene>
<dbReference type="NCBIfam" id="TIGR04169">
    <property type="entry name" value="perox_w_seleSAM"/>
    <property type="match status" value="1"/>
</dbReference>
<dbReference type="AlphaFoldDB" id="A0A484HKC6"/>
<proteinExistence type="predicted"/>
<dbReference type="Gene3D" id="1.20.1290.10">
    <property type="entry name" value="AhpD-like"/>
    <property type="match status" value="1"/>
</dbReference>
<evidence type="ECO:0000259" key="1">
    <source>
        <dbReference type="Pfam" id="PF02627"/>
    </source>
</evidence>
<dbReference type="NCBIfam" id="TIGR00778">
    <property type="entry name" value="ahpD_dom"/>
    <property type="match status" value="1"/>
</dbReference>
<organism evidence="2">
    <name type="scientific">uncultured Desulfobacteraceae bacterium</name>
    <dbReference type="NCBI Taxonomy" id="218296"/>
    <lineage>
        <taxon>Bacteria</taxon>
        <taxon>Pseudomonadati</taxon>
        <taxon>Thermodesulfobacteriota</taxon>
        <taxon>Desulfobacteria</taxon>
        <taxon>Desulfobacterales</taxon>
        <taxon>Desulfobacteraceae</taxon>
        <taxon>environmental samples</taxon>
    </lineage>
</organism>
<feature type="domain" description="Carboxymuconolactone decarboxylase-like" evidence="1">
    <location>
        <begin position="23"/>
        <end position="98"/>
    </location>
</feature>
<dbReference type="GO" id="GO:0051920">
    <property type="term" value="F:peroxiredoxin activity"/>
    <property type="evidence" value="ECO:0007669"/>
    <property type="project" value="InterPro"/>
</dbReference>
<evidence type="ECO:0000313" key="2">
    <source>
        <dbReference type="EMBL" id="VEN73331.1"/>
    </source>
</evidence>
<dbReference type="SUPFAM" id="SSF69118">
    <property type="entry name" value="AhpD-like"/>
    <property type="match status" value="1"/>
</dbReference>
<keyword evidence="2" id="KW-0560">Oxidoreductase</keyword>
<dbReference type="InterPro" id="IPR003779">
    <property type="entry name" value="CMD-like"/>
</dbReference>
<dbReference type="InterPro" id="IPR029032">
    <property type="entry name" value="AhpD-like"/>
</dbReference>
<dbReference type="Pfam" id="PF02627">
    <property type="entry name" value="CMD"/>
    <property type="match status" value="1"/>
</dbReference>
<reference evidence="2" key="1">
    <citation type="submission" date="2019-01" db="EMBL/GenBank/DDBJ databases">
        <authorList>
            <consortium name="Genoscope - CEA"/>
            <person name="William W."/>
        </authorList>
    </citation>
    <scope>NUCLEOTIDE SEQUENCE</scope>
    <source>
        <strain evidence="2">CR-1</strain>
    </source>
</reference>
<dbReference type="InterPro" id="IPR004675">
    <property type="entry name" value="AhpD_core"/>
</dbReference>
<dbReference type="EMBL" id="CAACVI010000007">
    <property type="protein sequence ID" value="VEN73331.1"/>
    <property type="molecule type" value="Genomic_DNA"/>
</dbReference>
<sequence>MGDHYYSKKDLADFPNIGEQASELGEKFFDYYGSATSAGKLSEREKTLIALAVSITQHCPYCIDAYTVKCLSMGISADEMMEAAHVGASMLAGVALAHSTQMRKIIKKKEM</sequence>
<protein>
    <submittedName>
        <fullName evidence="2">Alkyl hydroperoxide reductase AhpD</fullName>
        <ecNumber evidence="2">1.11.1.15</ecNumber>
    </submittedName>
</protein>
<keyword evidence="2" id="KW-0575">Peroxidase</keyword>
<accession>A0A484HKC6</accession>
<dbReference type="PANTHER" id="PTHR33930">
    <property type="entry name" value="ALKYL HYDROPEROXIDE REDUCTASE AHPD"/>
    <property type="match status" value="1"/>
</dbReference>
<dbReference type="EC" id="1.11.1.15" evidence="2"/>